<name>A0ABW1YBC9_9DEIO</name>
<dbReference type="EMBL" id="JBHSWD010000001">
    <property type="protein sequence ID" value="MFC6590732.1"/>
    <property type="molecule type" value="Genomic_DNA"/>
</dbReference>
<dbReference type="Proteomes" id="UP001596297">
    <property type="component" value="Unassembled WGS sequence"/>
</dbReference>
<evidence type="ECO:0000313" key="2">
    <source>
        <dbReference type="Proteomes" id="UP001596297"/>
    </source>
</evidence>
<comment type="caution">
    <text evidence="1">The sequence shown here is derived from an EMBL/GenBank/DDBJ whole genome shotgun (WGS) entry which is preliminary data.</text>
</comment>
<proteinExistence type="predicted"/>
<protein>
    <submittedName>
        <fullName evidence="1">Uncharacterized protein</fullName>
    </submittedName>
</protein>
<keyword evidence="2" id="KW-1185">Reference proteome</keyword>
<evidence type="ECO:0000313" key="1">
    <source>
        <dbReference type="EMBL" id="MFC6590732.1"/>
    </source>
</evidence>
<dbReference type="RefSeq" id="WP_380081748.1">
    <property type="nucleotide sequence ID" value="NZ_JBHSWD010000001.1"/>
</dbReference>
<gene>
    <name evidence="1" type="ORF">ACFP81_00890</name>
</gene>
<sequence length="169" mass="19444">MTAQNAQLLRCLRELYGELVMQFAASLMGDSDDWHWGELAISGWPATDSYWHLLPERIGFNPILILGENKDKYGWNRNALWYLLVRCSRRDWAWLCTQIAGRLNSHELRWDLICRLKSLFEGKESLNRSDLLIGIEAILAADPRHFIVLHALPPVSPRLEGNEPQPPSP</sequence>
<accession>A0ABW1YBC9</accession>
<reference evidence="2" key="1">
    <citation type="journal article" date="2019" name="Int. J. Syst. Evol. Microbiol.">
        <title>The Global Catalogue of Microorganisms (GCM) 10K type strain sequencing project: providing services to taxonomists for standard genome sequencing and annotation.</title>
        <authorList>
            <consortium name="The Broad Institute Genomics Platform"/>
            <consortium name="The Broad Institute Genome Sequencing Center for Infectious Disease"/>
            <person name="Wu L."/>
            <person name="Ma J."/>
        </authorList>
    </citation>
    <scope>NUCLEOTIDE SEQUENCE [LARGE SCALE GENOMIC DNA]</scope>
    <source>
        <strain evidence="2">CGMCC 1.15772</strain>
    </source>
</reference>
<organism evidence="1 2">
    <name type="scientific">Deinococcus lacus</name>
    <dbReference type="NCBI Taxonomy" id="392561"/>
    <lineage>
        <taxon>Bacteria</taxon>
        <taxon>Thermotogati</taxon>
        <taxon>Deinococcota</taxon>
        <taxon>Deinococci</taxon>
        <taxon>Deinococcales</taxon>
        <taxon>Deinococcaceae</taxon>
        <taxon>Deinococcus</taxon>
    </lineage>
</organism>